<feature type="region of interest" description="Disordered" evidence="6">
    <location>
        <begin position="107"/>
        <end position="182"/>
    </location>
</feature>
<feature type="region of interest" description="Disordered" evidence="6">
    <location>
        <begin position="1"/>
        <end position="28"/>
    </location>
</feature>
<keyword evidence="9" id="KW-1185">Reference proteome</keyword>
<dbReference type="PANTHER" id="PTHR14919:SF0">
    <property type="entry name" value="SPERM FLAGELLAR PROTEIN 2"/>
    <property type="match status" value="1"/>
</dbReference>
<comment type="subcellular location">
    <subcellularLocation>
        <location evidence="1">Nucleus</location>
    </subcellularLocation>
</comment>
<evidence type="ECO:0000313" key="9">
    <source>
        <dbReference type="Proteomes" id="UP001497522"/>
    </source>
</evidence>
<dbReference type="PRINTS" id="PR00367">
    <property type="entry name" value="ETHRSPELEMNT"/>
</dbReference>
<sequence length="1036" mass="116169">MCRQAVSTTLVKLESSESPPDSWSFGSPPQVEAAAAANQQAEVHPVKKRRYRGVRQRPWGKWAAEIRDPKKAARVWLGTFDTAEEAALAYDAAARSFRGLRAKLNFPDYPPKDPHPPPPAAAAAASQVRTSLLRTSSSSSSSSTIASSSLPSSTTSLTQQQTLWSQRQSRLMSSSAPAPTALGPGSGYGFPFSYSTVLQQQQQQQVMNPPSKAGKVGKVALPVLKAPPSKTGRDTPNTMIVVPPVIEKPPPDPAILEKARFGESLQKCWDEIEAKYLTTMQETFLYLRRERLQTIPMLIEIKMNFVEQLQELNGKQKLFDEFQGKYNRIDYVQRYQKHIIKKLYKEAAQFAEVLRKLCVDRLEKGKFSEQKQLEDLLQERTSTFTNLFTDLVQAELDRHLESCSLLHDFFSGKVGSMIARDFHCNLSAARRVPSWAFAIPKWLVPLEGSFPELHVVLCEALSVACNFLAVFTGKGGIGDKKVAKKKNLSQRLSGRRTTWLTINTPTSREEVQLDPAAHPVIAREHQILYYRLELIGRLACTYVAELQPVIDGAYGHLDAWLMKRCNDECELVEEIISVVKDSIRENIPLWYRMWMEDQEFQVDKDDIKMIVHVPTEPIEDLTPWHIRVMESLAQTFKNFTGGFSRVEQVLDATIQAIDNIYMMYQDDPRYNMYPRLPRTKSRRYGHFQHWANLAHEIIKLSSQGQEKAGFTAVIDWRAFLVSLADAHFDYCISASTLDDIVLARTDFFLVVATKKIGHPTEGWMTLDNFLKTKVWFDKSSNNEEEDNDDDEIDYNFPAALKTFVYSVLDVNGDPGLPWQTLLLYLCRDESQEMALRKAFTVLSCNMSPEDVALNPEELLQALYPGGVDGALAAGCIPWTTIDLQDVLYAVGVEKHTPIVEPRTVASYVSSTPEEKLSEPDTTICSFLGSNTSSNVSQMSESEAETVREFLACVVPDGSKPSSSELQITSPLNVPTDDDNDDEQLSSISEYLTVDDVIKCSAAAKLRSALSATFQQLSVNFNLVAAAVDDYDLSSHL</sequence>
<dbReference type="InterPro" id="IPR056199">
    <property type="entry name" value="SPEF2_C"/>
</dbReference>
<dbReference type="PROSITE" id="PS51032">
    <property type="entry name" value="AP2_ERF"/>
    <property type="match status" value="1"/>
</dbReference>
<dbReference type="SUPFAM" id="SSF54171">
    <property type="entry name" value="DNA-binding domain"/>
    <property type="match status" value="1"/>
</dbReference>
<evidence type="ECO:0000256" key="1">
    <source>
        <dbReference type="ARBA" id="ARBA00004123"/>
    </source>
</evidence>
<dbReference type="Gene3D" id="3.30.730.10">
    <property type="entry name" value="AP2/ERF domain"/>
    <property type="match status" value="1"/>
</dbReference>
<evidence type="ECO:0000313" key="8">
    <source>
        <dbReference type="EMBL" id="CAK9876723.1"/>
    </source>
</evidence>
<evidence type="ECO:0000256" key="6">
    <source>
        <dbReference type="SAM" id="MobiDB-lite"/>
    </source>
</evidence>
<keyword evidence="5" id="KW-0539">Nucleus</keyword>
<evidence type="ECO:0000256" key="5">
    <source>
        <dbReference type="ARBA" id="ARBA00023242"/>
    </source>
</evidence>
<keyword evidence="4" id="KW-0804">Transcription</keyword>
<dbReference type="InterPro" id="IPR052634">
    <property type="entry name" value="Sperm_flagellar-bone_growth"/>
</dbReference>
<dbReference type="Pfam" id="PF24082">
    <property type="entry name" value="SPEF2_C"/>
    <property type="match status" value="1"/>
</dbReference>
<proteinExistence type="predicted"/>
<evidence type="ECO:0000256" key="2">
    <source>
        <dbReference type="ARBA" id="ARBA00023015"/>
    </source>
</evidence>
<evidence type="ECO:0000256" key="3">
    <source>
        <dbReference type="ARBA" id="ARBA00023125"/>
    </source>
</evidence>
<dbReference type="Proteomes" id="UP001497522">
    <property type="component" value="Chromosome 5"/>
</dbReference>
<accession>A0ABP1BLS9</accession>
<feature type="region of interest" description="Disordered" evidence="6">
    <location>
        <begin position="957"/>
        <end position="982"/>
    </location>
</feature>
<dbReference type="SMART" id="SM00380">
    <property type="entry name" value="AP2"/>
    <property type="match status" value="1"/>
</dbReference>
<feature type="compositionally biased region" description="Polar residues" evidence="6">
    <location>
        <begin position="1"/>
        <end position="27"/>
    </location>
</feature>
<dbReference type="EMBL" id="OZ023706">
    <property type="protein sequence ID" value="CAK9876723.1"/>
    <property type="molecule type" value="Genomic_DNA"/>
</dbReference>
<gene>
    <name evidence="8" type="ORF">CSSPJE1EN2_LOCUS18765</name>
</gene>
<dbReference type="CDD" id="cd00018">
    <property type="entry name" value="AP2"/>
    <property type="match status" value="1"/>
</dbReference>
<dbReference type="InterPro" id="IPR036955">
    <property type="entry name" value="AP2/ERF_dom_sf"/>
</dbReference>
<dbReference type="InterPro" id="IPR016177">
    <property type="entry name" value="DNA-bd_dom_sf"/>
</dbReference>
<keyword evidence="3" id="KW-0238">DNA-binding</keyword>
<evidence type="ECO:0000259" key="7">
    <source>
        <dbReference type="PROSITE" id="PS51032"/>
    </source>
</evidence>
<reference evidence="8" key="1">
    <citation type="submission" date="2024-03" db="EMBL/GenBank/DDBJ databases">
        <authorList>
            <consortium name="ELIXIR-Norway"/>
            <consortium name="Elixir Norway"/>
        </authorList>
    </citation>
    <scope>NUCLEOTIDE SEQUENCE</scope>
</reference>
<dbReference type="InterPro" id="IPR001471">
    <property type="entry name" value="AP2/ERF_dom"/>
</dbReference>
<evidence type="ECO:0000256" key="4">
    <source>
        <dbReference type="ARBA" id="ARBA00023163"/>
    </source>
</evidence>
<name>A0ABP1BLS9_9BRYO</name>
<dbReference type="PANTHER" id="PTHR14919">
    <property type="entry name" value="KPL2-RELATED"/>
    <property type="match status" value="1"/>
</dbReference>
<keyword evidence="2" id="KW-0805">Transcription regulation</keyword>
<feature type="compositionally biased region" description="Low complexity" evidence="6">
    <location>
        <begin position="121"/>
        <end position="171"/>
    </location>
</feature>
<dbReference type="Pfam" id="PF00847">
    <property type="entry name" value="AP2"/>
    <property type="match status" value="1"/>
</dbReference>
<protein>
    <recommendedName>
        <fullName evidence="7">AP2/ERF domain-containing protein</fullName>
    </recommendedName>
</protein>
<feature type="compositionally biased region" description="Polar residues" evidence="6">
    <location>
        <begin position="959"/>
        <end position="972"/>
    </location>
</feature>
<feature type="domain" description="AP2/ERF" evidence="7">
    <location>
        <begin position="50"/>
        <end position="107"/>
    </location>
</feature>
<organism evidence="8 9">
    <name type="scientific">Sphagnum jensenii</name>
    <dbReference type="NCBI Taxonomy" id="128206"/>
    <lineage>
        <taxon>Eukaryota</taxon>
        <taxon>Viridiplantae</taxon>
        <taxon>Streptophyta</taxon>
        <taxon>Embryophyta</taxon>
        <taxon>Bryophyta</taxon>
        <taxon>Sphagnophytina</taxon>
        <taxon>Sphagnopsida</taxon>
        <taxon>Sphagnales</taxon>
        <taxon>Sphagnaceae</taxon>
        <taxon>Sphagnum</taxon>
    </lineage>
</organism>